<dbReference type="OrthoDB" id="408631at2759"/>
<reference evidence="5 6" key="1">
    <citation type="submission" date="2018-05" db="EMBL/GenBank/DDBJ databases">
        <title>Whole genome sequencing for identification of molecular markers to develop diagnostic detection tools for the regulated plant pathogen Lachnellula willkommii.</title>
        <authorList>
            <person name="Giroux E."/>
            <person name="Bilodeau G."/>
        </authorList>
    </citation>
    <scope>NUCLEOTIDE SEQUENCE [LARGE SCALE GENOMIC DNA]</scope>
    <source>
        <strain evidence="5 6">CBS 625.97</strain>
    </source>
</reference>
<dbReference type="InterPro" id="IPR050654">
    <property type="entry name" value="AChE-related_enzymes"/>
</dbReference>
<keyword evidence="2" id="KW-0378">Hydrolase</keyword>
<proteinExistence type="inferred from homology"/>
<name>A0A7D8URT8_9HELO</name>
<dbReference type="EMBL" id="QGMG01000413">
    <property type="protein sequence ID" value="TVY53782.1"/>
    <property type="molecule type" value="Genomic_DNA"/>
</dbReference>
<feature type="domain" description="Carboxylesterase type B" evidence="4">
    <location>
        <begin position="37"/>
        <end position="376"/>
    </location>
</feature>
<keyword evidence="3" id="KW-0732">Signal</keyword>
<dbReference type="InterPro" id="IPR002018">
    <property type="entry name" value="CarbesteraseB"/>
</dbReference>
<dbReference type="InterPro" id="IPR029058">
    <property type="entry name" value="AB_hydrolase_fold"/>
</dbReference>
<gene>
    <name evidence="5" type="primary">BCHE_1</name>
    <name evidence="5" type="ORF">LCER1_G003769</name>
</gene>
<evidence type="ECO:0000256" key="1">
    <source>
        <dbReference type="ARBA" id="ARBA00005964"/>
    </source>
</evidence>
<organism evidence="5 6">
    <name type="scientific">Lachnellula cervina</name>
    <dbReference type="NCBI Taxonomy" id="1316786"/>
    <lineage>
        <taxon>Eukaryota</taxon>
        <taxon>Fungi</taxon>
        <taxon>Dikarya</taxon>
        <taxon>Ascomycota</taxon>
        <taxon>Pezizomycotina</taxon>
        <taxon>Leotiomycetes</taxon>
        <taxon>Helotiales</taxon>
        <taxon>Lachnaceae</taxon>
        <taxon>Lachnellula</taxon>
    </lineage>
</organism>
<dbReference type="Pfam" id="PF00135">
    <property type="entry name" value="COesterase"/>
    <property type="match status" value="1"/>
</dbReference>
<dbReference type="Proteomes" id="UP000481288">
    <property type="component" value="Unassembled WGS sequence"/>
</dbReference>
<evidence type="ECO:0000259" key="4">
    <source>
        <dbReference type="Pfam" id="PF00135"/>
    </source>
</evidence>
<dbReference type="AlphaFoldDB" id="A0A7D8URT8"/>
<comment type="similarity">
    <text evidence="1">Belongs to the type-B carboxylesterase/lipase family.</text>
</comment>
<feature type="non-terminal residue" evidence="5">
    <location>
        <position position="1"/>
    </location>
</feature>
<evidence type="ECO:0000256" key="3">
    <source>
        <dbReference type="SAM" id="SignalP"/>
    </source>
</evidence>
<dbReference type="GO" id="GO:0052689">
    <property type="term" value="F:carboxylic ester hydrolase activity"/>
    <property type="evidence" value="ECO:0007669"/>
    <property type="project" value="TreeGrafter"/>
</dbReference>
<protein>
    <submittedName>
        <fullName evidence="5">Cholinesterase</fullName>
    </submittedName>
</protein>
<dbReference type="Gene3D" id="3.40.50.1820">
    <property type="entry name" value="alpha/beta hydrolase"/>
    <property type="match status" value="1"/>
</dbReference>
<accession>A0A7D8URT8</accession>
<keyword evidence="6" id="KW-1185">Reference proteome</keyword>
<evidence type="ECO:0000256" key="2">
    <source>
        <dbReference type="ARBA" id="ARBA00022801"/>
    </source>
</evidence>
<sequence length="530" mass="56667">LHRFVMQVFTVFTALLLSLAWAYPQSQRNPINFTVGQIVETSSGAIFGHAATNSEVLEYLGIPYAQAPVGDHRFAAPVKYDGSSKIDGSVFGPSCPILPSQNTSSPTPSEIAASNITDVGLELSSSLGGQDVVYSEDCLFLNVWSKPQSGESKKAVMVFLHGGAFSAGTSSMPALSGAILADREDVIVVSLNYRLSILGFPGNPQAQNNVAFLDQRLAMEWVRENIANFAGDPARITLFGQSAGAASADYYAYAWTSDPIVSGIILESGTTFSFDLPYPESDSAAKWYNVTTTLGCGDASTDPTALLACMRNVDMDSLMKAVPVTGVSALISAFGPTVDNALVFSNYSQQPPARIPMLLGNNDYEAGLFRTQLALTNITLPDSDWDSYNLAAFTCPTGLRANASIAAHNPTWRYRYFGVFPNTNVSWEGGAYHGAELPLIFGTTSSLLNSTSEEIKMETYIKGAWAAFAKDPAHGLSAYDGGWPLYDPAKESLVRLAHDNLVGTNLALPMPYDADCANANLTALISRLLG</sequence>
<evidence type="ECO:0000313" key="5">
    <source>
        <dbReference type="EMBL" id="TVY53782.1"/>
    </source>
</evidence>
<feature type="chain" id="PRO_5028814863" evidence="3">
    <location>
        <begin position="23"/>
        <end position="530"/>
    </location>
</feature>
<dbReference type="SUPFAM" id="SSF53474">
    <property type="entry name" value="alpha/beta-Hydrolases"/>
    <property type="match status" value="1"/>
</dbReference>
<dbReference type="PANTHER" id="PTHR43918">
    <property type="entry name" value="ACETYLCHOLINESTERASE"/>
    <property type="match status" value="1"/>
</dbReference>
<feature type="signal peptide" evidence="3">
    <location>
        <begin position="1"/>
        <end position="22"/>
    </location>
</feature>
<dbReference type="PANTHER" id="PTHR43918:SF4">
    <property type="entry name" value="CARBOXYLIC ESTER HYDROLASE"/>
    <property type="match status" value="1"/>
</dbReference>
<evidence type="ECO:0000313" key="6">
    <source>
        <dbReference type="Proteomes" id="UP000481288"/>
    </source>
</evidence>
<comment type="caution">
    <text evidence="5">The sequence shown here is derived from an EMBL/GenBank/DDBJ whole genome shotgun (WGS) entry which is preliminary data.</text>
</comment>